<evidence type="ECO:0000313" key="15">
    <source>
        <dbReference type="EMBL" id="KAF2072993.1"/>
    </source>
</evidence>
<evidence type="ECO:0000256" key="12">
    <source>
        <dbReference type="PIRNR" id="PIRNR006250"/>
    </source>
</evidence>
<keyword evidence="7 12" id="KW-0662">Pyridine nucleotide biosynthesis</keyword>
<evidence type="ECO:0000256" key="5">
    <source>
        <dbReference type="ARBA" id="ARBA00011944"/>
    </source>
</evidence>
<sequence length="290" mass="31958">MDPSLLFPPNAIQTLVRQWLDEDIPSFDYGGAVVGNDIKTAHLLGKQRGIFSGAPFFNEIFTQLNCKITWFIKDGQEFNLDSNGKPFVLAHVTGPSRNILVGERLSLNILARASGIATRAKEMRDLVDQVQWKGKVAGTRKTTPGFRLVEKYSLLVGGLDTHRMDLSSMIMLKDNHIWSCGSITNAVHSARSLGGFSLKIEVECQNKQEAIEAIDAGANVVMLDNYTPDRLAQDSKELKQLYPHIIIEASGGITPSTIQQYALPTVDIISMGNLTQGVPHIDISLKIQKQ</sequence>
<evidence type="ECO:0000256" key="9">
    <source>
        <dbReference type="ARBA" id="ARBA00022679"/>
    </source>
</evidence>
<dbReference type="GO" id="GO:0034213">
    <property type="term" value="P:quinolinate catabolic process"/>
    <property type="evidence" value="ECO:0007669"/>
    <property type="project" value="TreeGrafter"/>
</dbReference>
<feature type="domain" description="Quinolinate phosphoribosyl transferase N-terminal" evidence="14">
    <location>
        <begin position="39"/>
        <end position="114"/>
    </location>
</feature>
<dbReference type="SUPFAM" id="SSF51690">
    <property type="entry name" value="Nicotinate/Quinolinate PRTase C-terminal domain-like"/>
    <property type="match status" value="1"/>
</dbReference>
<comment type="similarity">
    <text evidence="3 12">Belongs to the NadC/ModD family.</text>
</comment>
<comment type="caution">
    <text evidence="15">The sequence shown here is derived from an EMBL/GenBank/DDBJ whole genome shotgun (WGS) entry which is preliminary data.</text>
</comment>
<dbReference type="PIRSF" id="PIRSF006250">
    <property type="entry name" value="NadC_ModD"/>
    <property type="match status" value="1"/>
</dbReference>
<dbReference type="InterPro" id="IPR013785">
    <property type="entry name" value="Aldolase_TIM"/>
</dbReference>
<dbReference type="Pfam" id="PF02749">
    <property type="entry name" value="QRPTase_N"/>
    <property type="match status" value="1"/>
</dbReference>
<evidence type="ECO:0000256" key="6">
    <source>
        <dbReference type="ARBA" id="ARBA00020990"/>
    </source>
</evidence>
<dbReference type="GO" id="GO:0004514">
    <property type="term" value="F:nicotinate-nucleotide diphosphorylase (carboxylating) activity"/>
    <property type="evidence" value="ECO:0007669"/>
    <property type="project" value="UniProtKB-EC"/>
</dbReference>
<comment type="catalytic activity">
    <reaction evidence="11 12">
        <text>nicotinate beta-D-ribonucleotide + CO2 + diphosphate = quinolinate + 5-phospho-alpha-D-ribose 1-diphosphate + 2 H(+)</text>
        <dbReference type="Rhea" id="RHEA:12733"/>
        <dbReference type="ChEBI" id="CHEBI:15378"/>
        <dbReference type="ChEBI" id="CHEBI:16526"/>
        <dbReference type="ChEBI" id="CHEBI:29959"/>
        <dbReference type="ChEBI" id="CHEBI:33019"/>
        <dbReference type="ChEBI" id="CHEBI:57502"/>
        <dbReference type="ChEBI" id="CHEBI:58017"/>
        <dbReference type="EC" id="2.4.2.19"/>
    </reaction>
</comment>
<dbReference type="CDD" id="cd01572">
    <property type="entry name" value="QPRTase"/>
    <property type="match status" value="1"/>
</dbReference>
<feature type="domain" description="Quinolinate phosphoribosyl transferase C-terminal" evidence="13">
    <location>
        <begin position="116"/>
        <end position="286"/>
    </location>
</feature>
<dbReference type="Proteomes" id="UP000695562">
    <property type="component" value="Unassembled WGS sequence"/>
</dbReference>
<evidence type="ECO:0000256" key="3">
    <source>
        <dbReference type="ARBA" id="ARBA00009400"/>
    </source>
</evidence>
<keyword evidence="9 12" id="KW-0808">Transferase</keyword>
<dbReference type="InterPro" id="IPR004393">
    <property type="entry name" value="NadC"/>
</dbReference>
<proteinExistence type="inferred from homology"/>
<dbReference type="InterPro" id="IPR037128">
    <property type="entry name" value="Quinolinate_PRibosylTase_N_sf"/>
</dbReference>
<evidence type="ECO:0000256" key="1">
    <source>
        <dbReference type="ARBA" id="ARBA00003237"/>
    </source>
</evidence>
<gene>
    <name evidence="15" type="ORF">CYY_005705</name>
</gene>
<accession>A0A8J4PRI8</accession>
<dbReference type="InterPro" id="IPR002638">
    <property type="entry name" value="Quinolinate_PRibosylTrfase_C"/>
</dbReference>
<evidence type="ECO:0000259" key="13">
    <source>
        <dbReference type="Pfam" id="PF01729"/>
    </source>
</evidence>
<dbReference type="InterPro" id="IPR027277">
    <property type="entry name" value="NadC/ModD"/>
</dbReference>
<dbReference type="PANTHER" id="PTHR32179:SF3">
    <property type="entry name" value="NICOTINATE-NUCLEOTIDE PYROPHOSPHORYLASE [CARBOXYLATING]"/>
    <property type="match status" value="1"/>
</dbReference>
<dbReference type="OrthoDB" id="10067394at2759"/>
<dbReference type="Gene3D" id="3.20.20.70">
    <property type="entry name" value="Aldolase class I"/>
    <property type="match status" value="1"/>
</dbReference>
<evidence type="ECO:0000256" key="8">
    <source>
        <dbReference type="ARBA" id="ARBA00022676"/>
    </source>
</evidence>
<evidence type="ECO:0000259" key="14">
    <source>
        <dbReference type="Pfam" id="PF02749"/>
    </source>
</evidence>
<dbReference type="InterPro" id="IPR022412">
    <property type="entry name" value="Quinolinate_PRibosylTrfase_N"/>
</dbReference>
<dbReference type="GO" id="GO:0009435">
    <property type="term" value="P:NAD+ biosynthetic process"/>
    <property type="evidence" value="ECO:0007669"/>
    <property type="project" value="UniProtKB-UniPathway"/>
</dbReference>
<dbReference type="InterPro" id="IPR036068">
    <property type="entry name" value="Nicotinate_pribotase-like_C"/>
</dbReference>
<dbReference type="Gene3D" id="3.90.1170.20">
    <property type="entry name" value="Quinolinate phosphoribosyl transferase, N-terminal domain"/>
    <property type="match status" value="1"/>
</dbReference>
<dbReference type="EC" id="2.4.2.19" evidence="5 12"/>
<dbReference type="PANTHER" id="PTHR32179">
    <property type="entry name" value="NICOTINATE-NUCLEOTIDE PYROPHOSPHORYLASE [CARBOXYLATING]"/>
    <property type="match status" value="1"/>
</dbReference>
<evidence type="ECO:0000256" key="4">
    <source>
        <dbReference type="ARBA" id="ARBA00011218"/>
    </source>
</evidence>
<dbReference type="FunFam" id="3.20.20.70:FF:000090">
    <property type="entry name" value="Nicotinate-nucleotide pyrophosphorylase [carboxylating]"/>
    <property type="match status" value="1"/>
</dbReference>
<comment type="pathway">
    <text evidence="2 12">Cofactor biosynthesis; NAD(+) biosynthesis; nicotinate D-ribonucleotide from quinolinate: step 1/1.</text>
</comment>
<name>A0A8J4PRI8_9MYCE</name>
<keyword evidence="16" id="KW-1185">Reference proteome</keyword>
<dbReference type="EMBL" id="AJWJ01000234">
    <property type="protein sequence ID" value="KAF2072993.1"/>
    <property type="molecule type" value="Genomic_DNA"/>
</dbReference>
<dbReference type="SUPFAM" id="SSF54675">
    <property type="entry name" value="Nicotinate/Quinolinate PRTase N-terminal domain-like"/>
    <property type="match status" value="1"/>
</dbReference>
<protein>
    <recommendedName>
        <fullName evidence="6 12">Nicotinate-nucleotide pyrophosphorylase [carboxylating]</fullName>
        <ecNumber evidence="5 12">2.4.2.19</ecNumber>
    </recommendedName>
    <alternativeName>
        <fullName evidence="10 12">Quinolinate phosphoribosyltransferase [decarboxylating]</fullName>
    </alternativeName>
</protein>
<comment type="function">
    <text evidence="1 12">Involved in the catabolism of quinolinic acid (QA).</text>
</comment>
<dbReference type="UniPathway" id="UPA00253">
    <property type="reaction ID" value="UER00331"/>
</dbReference>
<evidence type="ECO:0000256" key="10">
    <source>
        <dbReference type="ARBA" id="ARBA00033102"/>
    </source>
</evidence>
<evidence type="ECO:0000256" key="7">
    <source>
        <dbReference type="ARBA" id="ARBA00022642"/>
    </source>
</evidence>
<dbReference type="Pfam" id="PF01729">
    <property type="entry name" value="QRPTase_C"/>
    <property type="match status" value="1"/>
</dbReference>
<reference evidence="15" key="1">
    <citation type="submission" date="2020-01" db="EMBL/GenBank/DDBJ databases">
        <title>Development of genomics and gene disruption for Polysphondylium violaceum indicates a role for the polyketide synthase stlB in stalk morphogenesis.</title>
        <authorList>
            <person name="Narita B."/>
            <person name="Kawabe Y."/>
            <person name="Kin K."/>
            <person name="Saito T."/>
            <person name="Gibbs R."/>
            <person name="Kuspa A."/>
            <person name="Muzny D."/>
            <person name="Queller D."/>
            <person name="Richards S."/>
            <person name="Strassman J."/>
            <person name="Sucgang R."/>
            <person name="Worley K."/>
            <person name="Schaap P."/>
        </authorList>
    </citation>
    <scope>NUCLEOTIDE SEQUENCE</scope>
    <source>
        <strain evidence="15">QSvi11</strain>
    </source>
</reference>
<evidence type="ECO:0000256" key="2">
    <source>
        <dbReference type="ARBA" id="ARBA00004893"/>
    </source>
</evidence>
<dbReference type="NCBIfam" id="TIGR00078">
    <property type="entry name" value="nadC"/>
    <property type="match status" value="1"/>
</dbReference>
<evidence type="ECO:0000256" key="11">
    <source>
        <dbReference type="ARBA" id="ARBA00047445"/>
    </source>
</evidence>
<dbReference type="GO" id="GO:0005737">
    <property type="term" value="C:cytoplasm"/>
    <property type="evidence" value="ECO:0007669"/>
    <property type="project" value="TreeGrafter"/>
</dbReference>
<dbReference type="AlphaFoldDB" id="A0A8J4PRI8"/>
<keyword evidence="8 12" id="KW-0328">Glycosyltransferase</keyword>
<organism evidence="15 16">
    <name type="scientific">Polysphondylium violaceum</name>
    <dbReference type="NCBI Taxonomy" id="133409"/>
    <lineage>
        <taxon>Eukaryota</taxon>
        <taxon>Amoebozoa</taxon>
        <taxon>Evosea</taxon>
        <taxon>Eumycetozoa</taxon>
        <taxon>Dictyostelia</taxon>
        <taxon>Dictyosteliales</taxon>
        <taxon>Dictyosteliaceae</taxon>
        <taxon>Polysphondylium</taxon>
    </lineage>
</organism>
<evidence type="ECO:0000313" key="16">
    <source>
        <dbReference type="Proteomes" id="UP000695562"/>
    </source>
</evidence>
<comment type="subunit">
    <text evidence="4 12">Hexamer formed by 3 homodimers.</text>
</comment>